<proteinExistence type="predicted"/>
<dbReference type="PATRIC" id="fig|1121022.4.peg.4520"/>
<dbReference type="Proteomes" id="UP000017837">
    <property type="component" value="Unassembled WGS sequence"/>
</dbReference>
<evidence type="ECO:0000313" key="1">
    <source>
        <dbReference type="EMBL" id="ESQ81420.1"/>
    </source>
</evidence>
<accession>V4P834</accession>
<sequence length="45" mass="4920">MQVSPAGIERFTARALKIKFGLLCDASITKKCQHGVIQKVECGNE</sequence>
<reference evidence="1 2" key="1">
    <citation type="journal article" date="2014" name="Nature">
        <title>Sequential evolution of bacterial morphology by co-option of a developmental regulator.</title>
        <authorList>
            <person name="Jiang C."/>
            <person name="Brown P.J."/>
            <person name="Ducret A."/>
            <person name="Brun Y.V."/>
        </authorList>
    </citation>
    <scope>NUCLEOTIDE SEQUENCE [LARGE SCALE GENOMIC DNA]</scope>
    <source>
        <strain evidence="1 2">DSM 16100</strain>
    </source>
</reference>
<comment type="caution">
    <text evidence="1">The sequence shown here is derived from an EMBL/GenBank/DDBJ whole genome shotgun (WGS) entry which is preliminary data.</text>
</comment>
<protein>
    <submittedName>
        <fullName evidence="1">Uncharacterized protein</fullName>
    </submittedName>
</protein>
<dbReference type="EMBL" id="AWGB01000091">
    <property type="protein sequence ID" value="ESQ81420.1"/>
    <property type="molecule type" value="Genomic_DNA"/>
</dbReference>
<evidence type="ECO:0000313" key="2">
    <source>
        <dbReference type="Proteomes" id="UP000017837"/>
    </source>
</evidence>
<keyword evidence="2" id="KW-1185">Reference proteome</keyword>
<gene>
    <name evidence="1" type="ORF">ABENE_22070</name>
</gene>
<dbReference type="AlphaFoldDB" id="V4P834"/>
<organism evidence="1 2">
    <name type="scientific">Asticcacaulis benevestitus DSM 16100 = ATCC BAA-896</name>
    <dbReference type="NCBI Taxonomy" id="1121022"/>
    <lineage>
        <taxon>Bacteria</taxon>
        <taxon>Pseudomonadati</taxon>
        <taxon>Pseudomonadota</taxon>
        <taxon>Alphaproteobacteria</taxon>
        <taxon>Caulobacterales</taxon>
        <taxon>Caulobacteraceae</taxon>
        <taxon>Asticcacaulis</taxon>
    </lineage>
</organism>
<name>V4P834_9CAUL</name>